<keyword evidence="1" id="KW-1133">Transmembrane helix</keyword>
<dbReference type="AlphaFoldDB" id="A0AAV7I3X1"/>
<keyword evidence="1" id="KW-0472">Membrane</keyword>
<name>A0AAV7I3X1_COTGL</name>
<feature type="transmembrane region" description="Helical" evidence="1">
    <location>
        <begin position="35"/>
        <end position="55"/>
    </location>
</feature>
<evidence type="ECO:0000313" key="2">
    <source>
        <dbReference type="EMBL" id="KAH0552711.1"/>
    </source>
</evidence>
<sequence length="130" mass="14368">MVYRVGGCWRRVPGQKKGLSSFSRLGTRDSGRRSLGVRFAFVSAITFLFSLLLIWDSLGCSSLPFELSPFVSPLPVDSRRSLNYQAARYRETRDSKGLLPPLSGNLCLGLRVTPGQPPAQIHLGFRALVN</sequence>
<evidence type="ECO:0000256" key="1">
    <source>
        <dbReference type="SAM" id="Phobius"/>
    </source>
</evidence>
<evidence type="ECO:0000313" key="3">
    <source>
        <dbReference type="Proteomes" id="UP000826195"/>
    </source>
</evidence>
<organism evidence="2 3">
    <name type="scientific">Cotesia glomerata</name>
    <name type="common">Lepidopteran parasitic wasp</name>
    <name type="synonym">Apanteles glomeratus</name>
    <dbReference type="NCBI Taxonomy" id="32391"/>
    <lineage>
        <taxon>Eukaryota</taxon>
        <taxon>Metazoa</taxon>
        <taxon>Ecdysozoa</taxon>
        <taxon>Arthropoda</taxon>
        <taxon>Hexapoda</taxon>
        <taxon>Insecta</taxon>
        <taxon>Pterygota</taxon>
        <taxon>Neoptera</taxon>
        <taxon>Endopterygota</taxon>
        <taxon>Hymenoptera</taxon>
        <taxon>Apocrita</taxon>
        <taxon>Ichneumonoidea</taxon>
        <taxon>Braconidae</taxon>
        <taxon>Microgastrinae</taxon>
        <taxon>Cotesia</taxon>
    </lineage>
</organism>
<comment type="caution">
    <text evidence="2">The sequence shown here is derived from an EMBL/GenBank/DDBJ whole genome shotgun (WGS) entry which is preliminary data.</text>
</comment>
<dbReference type="Proteomes" id="UP000826195">
    <property type="component" value="Unassembled WGS sequence"/>
</dbReference>
<keyword evidence="1" id="KW-0812">Transmembrane</keyword>
<reference evidence="2 3" key="1">
    <citation type="journal article" date="2021" name="J. Hered.">
        <title>A chromosome-level genome assembly of the parasitoid wasp, Cotesia glomerata (Hymenoptera: Braconidae).</title>
        <authorList>
            <person name="Pinto B.J."/>
            <person name="Weis J.J."/>
            <person name="Gamble T."/>
            <person name="Ode P.J."/>
            <person name="Paul R."/>
            <person name="Zaspel J.M."/>
        </authorList>
    </citation>
    <scope>NUCLEOTIDE SEQUENCE [LARGE SCALE GENOMIC DNA]</scope>
    <source>
        <strain evidence="2">CgM1</strain>
    </source>
</reference>
<gene>
    <name evidence="2" type="ORF">KQX54_014307</name>
</gene>
<keyword evidence="3" id="KW-1185">Reference proteome</keyword>
<dbReference type="EMBL" id="JAHXZJ010001492">
    <property type="protein sequence ID" value="KAH0552711.1"/>
    <property type="molecule type" value="Genomic_DNA"/>
</dbReference>
<accession>A0AAV7I3X1</accession>
<proteinExistence type="predicted"/>
<protein>
    <submittedName>
        <fullName evidence="2">Uncharacterized protein</fullName>
    </submittedName>
</protein>